<dbReference type="EMBL" id="LDTD01000002">
    <property type="protein sequence ID" value="KTT76337.1"/>
    <property type="molecule type" value="Genomic_DNA"/>
</dbReference>
<comment type="caution">
    <text evidence="1">The sequence shown here is derived from an EMBL/GenBank/DDBJ whole genome shotgun (WGS) entry which is preliminary data.</text>
</comment>
<dbReference type="AlphaFoldDB" id="A0A147I9T9"/>
<proteinExistence type="predicted"/>
<name>A0A147I9T9_9SPHN</name>
<organism evidence="1 2">
    <name type="scientific">Sphingomonas sanguinis</name>
    <dbReference type="NCBI Taxonomy" id="33051"/>
    <lineage>
        <taxon>Bacteria</taxon>
        <taxon>Pseudomonadati</taxon>
        <taxon>Pseudomonadota</taxon>
        <taxon>Alphaproteobacteria</taxon>
        <taxon>Sphingomonadales</taxon>
        <taxon>Sphingomonadaceae</taxon>
        <taxon>Sphingomonas</taxon>
    </lineage>
</organism>
<evidence type="ECO:0000313" key="2">
    <source>
        <dbReference type="Proteomes" id="UP000072867"/>
    </source>
</evidence>
<dbReference type="RefSeq" id="WP_058731870.1">
    <property type="nucleotide sequence ID" value="NZ_LDTD01000002.1"/>
</dbReference>
<reference evidence="1 2" key="1">
    <citation type="journal article" date="2016" name="Front. Microbiol.">
        <title>Genomic Resource of Rice Seed Associated Bacteria.</title>
        <authorList>
            <person name="Midha S."/>
            <person name="Bansal K."/>
            <person name="Sharma S."/>
            <person name="Kumar N."/>
            <person name="Patil P.P."/>
            <person name="Chaudhry V."/>
            <person name="Patil P.B."/>
        </authorList>
    </citation>
    <scope>NUCLEOTIDE SEQUENCE [LARGE SCALE GENOMIC DNA]</scope>
    <source>
        <strain evidence="1 2">NS319</strain>
    </source>
</reference>
<sequence length="178" mass="19954">MDRNPPEARVVPFARRWHVLHEIDLIRLIRAHRQRLALCAQAEEMADRLPERPAEPVMADFLTALDSLVLGGQREEGHDLRVMLSSGREDALGRTLLDHVQYRQLADVAAARELIAAFDEGDAFATPETLGHMLRSFFTGCRRAVDFEQLTIIALAGHRLTPEARSLLIDALADSLLD</sequence>
<dbReference type="Proteomes" id="UP000072867">
    <property type="component" value="Unassembled WGS sequence"/>
</dbReference>
<dbReference type="PATRIC" id="fig|33051.3.peg.1327"/>
<accession>A0A147I9T9</accession>
<protein>
    <submittedName>
        <fullName evidence="1">Uncharacterized protein</fullName>
    </submittedName>
</protein>
<evidence type="ECO:0000313" key="1">
    <source>
        <dbReference type="EMBL" id="KTT76337.1"/>
    </source>
</evidence>
<gene>
    <name evidence="1" type="ORF">NS319_00145</name>
</gene>